<reference evidence="2 3" key="1">
    <citation type="submission" date="2019-08" db="EMBL/GenBank/DDBJ databases">
        <title>Whole genome of Aphis craccivora.</title>
        <authorList>
            <person name="Voronova N.V."/>
            <person name="Shulinski R.S."/>
            <person name="Bandarenka Y.V."/>
            <person name="Zhorov D.G."/>
            <person name="Warner D."/>
        </authorList>
    </citation>
    <scope>NUCLEOTIDE SEQUENCE [LARGE SCALE GENOMIC DNA]</scope>
    <source>
        <strain evidence="2">180601</strain>
        <tissue evidence="2">Whole Body</tissue>
    </source>
</reference>
<dbReference type="EMBL" id="VUJU01005700">
    <property type="protein sequence ID" value="KAF0750498.1"/>
    <property type="molecule type" value="Genomic_DNA"/>
</dbReference>
<feature type="domain" description="DUF7869" evidence="1">
    <location>
        <begin position="3"/>
        <end position="78"/>
    </location>
</feature>
<accession>A0A6G0Y796</accession>
<dbReference type="Proteomes" id="UP000478052">
    <property type="component" value="Unassembled WGS sequence"/>
</dbReference>
<dbReference type="Pfam" id="PF25273">
    <property type="entry name" value="DUF7869"/>
    <property type="match status" value="1"/>
</dbReference>
<dbReference type="AlphaFoldDB" id="A0A6G0Y796"/>
<name>A0A6G0Y796_APHCR</name>
<sequence>MNDRAAGQNKNHTVVRFFKSLCDRRKFETITHFFPVCGHSFLPCDRDFGSIKTLLRKTDRIYTPQQYAQLIIETIRCDRFSVHKVQTDEILSFEN</sequence>
<protein>
    <recommendedName>
        <fullName evidence="1">DUF7869 domain-containing protein</fullName>
    </recommendedName>
</protein>
<organism evidence="2 3">
    <name type="scientific">Aphis craccivora</name>
    <name type="common">Cowpea aphid</name>
    <dbReference type="NCBI Taxonomy" id="307492"/>
    <lineage>
        <taxon>Eukaryota</taxon>
        <taxon>Metazoa</taxon>
        <taxon>Ecdysozoa</taxon>
        <taxon>Arthropoda</taxon>
        <taxon>Hexapoda</taxon>
        <taxon>Insecta</taxon>
        <taxon>Pterygota</taxon>
        <taxon>Neoptera</taxon>
        <taxon>Paraneoptera</taxon>
        <taxon>Hemiptera</taxon>
        <taxon>Sternorrhyncha</taxon>
        <taxon>Aphidomorpha</taxon>
        <taxon>Aphidoidea</taxon>
        <taxon>Aphididae</taxon>
        <taxon>Aphidini</taxon>
        <taxon>Aphis</taxon>
        <taxon>Aphis</taxon>
    </lineage>
</organism>
<comment type="caution">
    <text evidence="2">The sequence shown here is derived from an EMBL/GenBank/DDBJ whole genome shotgun (WGS) entry which is preliminary data.</text>
</comment>
<gene>
    <name evidence="2" type="ORF">FWK35_00014484</name>
</gene>
<evidence type="ECO:0000313" key="3">
    <source>
        <dbReference type="Proteomes" id="UP000478052"/>
    </source>
</evidence>
<dbReference type="OrthoDB" id="6627773at2759"/>
<evidence type="ECO:0000313" key="2">
    <source>
        <dbReference type="EMBL" id="KAF0750498.1"/>
    </source>
</evidence>
<keyword evidence="3" id="KW-1185">Reference proteome</keyword>
<dbReference type="InterPro" id="IPR057191">
    <property type="entry name" value="DUF7869"/>
</dbReference>
<proteinExistence type="predicted"/>
<evidence type="ECO:0000259" key="1">
    <source>
        <dbReference type="Pfam" id="PF25273"/>
    </source>
</evidence>